<name>A0ABQ8TWA9_PERAM</name>
<dbReference type="PANTHER" id="PTHR12716:SF8">
    <property type="entry name" value="TRANSCRIPTION INITIATION FACTOR IIE SUBUNIT BETA"/>
    <property type="match status" value="1"/>
</dbReference>
<accession>A0ABQ8TWA9</accession>
<evidence type="ECO:0000313" key="2">
    <source>
        <dbReference type="EMBL" id="KAJ4450426.1"/>
    </source>
</evidence>
<organism evidence="2 3">
    <name type="scientific">Periplaneta americana</name>
    <name type="common">American cockroach</name>
    <name type="synonym">Blatta americana</name>
    <dbReference type="NCBI Taxonomy" id="6978"/>
    <lineage>
        <taxon>Eukaryota</taxon>
        <taxon>Metazoa</taxon>
        <taxon>Ecdysozoa</taxon>
        <taxon>Arthropoda</taxon>
        <taxon>Hexapoda</taxon>
        <taxon>Insecta</taxon>
        <taxon>Pterygota</taxon>
        <taxon>Neoptera</taxon>
        <taxon>Polyneoptera</taxon>
        <taxon>Dictyoptera</taxon>
        <taxon>Blattodea</taxon>
        <taxon>Blattoidea</taxon>
        <taxon>Blattidae</taxon>
        <taxon>Blattinae</taxon>
        <taxon>Periplaneta</taxon>
    </lineage>
</organism>
<dbReference type="Proteomes" id="UP001148838">
    <property type="component" value="Unassembled WGS sequence"/>
</dbReference>
<evidence type="ECO:0000256" key="1">
    <source>
        <dbReference type="SAM" id="MobiDB-lite"/>
    </source>
</evidence>
<comment type="caution">
    <text evidence="2">The sequence shown here is derived from an EMBL/GenBank/DDBJ whole genome shotgun (WGS) entry which is preliminary data.</text>
</comment>
<proteinExistence type="predicted"/>
<gene>
    <name evidence="2" type="ORF">ANN_01850</name>
</gene>
<feature type="compositionally biased region" description="Basic residues" evidence="1">
    <location>
        <begin position="181"/>
        <end position="195"/>
    </location>
</feature>
<protein>
    <recommendedName>
        <fullName evidence="4">HAT C-terminal dimerisation domain-containing protein</fullName>
    </recommendedName>
</protein>
<sequence>MFATTYVCEKLFSTIKIVKTKFRSRLTDKFLRDQLRLAVILRHFINILGYLASESNEGNNSGEISPGSSTESYPAFAHIGLRENSGKNLNQRYFYTAAAKVACHVHTMRHYCVDKHYFVVKVNLLMLKKIVFFTNKTAALPVDDEFQKLWRSVVVESMDNLKIEEYLEKQGIRSMEDHGPKKATLHKRKKSNQSKKQRDEHLADTLEMYDDK</sequence>
<keyword evidence="3" id="KW-1185">Reference proteome</keyword>
<dbReference type="InterPro" id="IPR016656">
    <property type="entry name" value="TFIIE-bsu"/>
</dbReference>
<dbReference type="PANTHER" id="PTHR12716">
    <property type="entry name" value="TRANSCRIPTION INITIATION FACTOR IIE, BETA SUBUNIT"/>
    <property type="match status" value="1"/>
</dbReference>
<feature type="compositionally biased region" description="Basic and acidic residues" evidence="1">
    <location>
        <begin position="196"/>
        <end position="212"/>
    </location>
</feature>
<dbReference type="EMBL" id="JAJSOF020000003">
    <property type="protein sequence ID" value="KAJ4450426.1"/>
    <property type="molecule type" value="Genomic_DNA"/>
</dbReference>
<feature type="region of interest" description="Disordered" evidence="1">
    <location>
        <begin position="173"/>
        <end position="212"/>
    </location>
</feature>
<evidence type="ECO:0000313" key="3">
    <source>
        <dbReference type="Proteomes" id="UP001148838"/>
    </source>
</evidence>
<evidence type="ECO:0008006" key="4">
    <source>
        <dbReference type="Google" id="ProtNLM"/>
    </source>
</evidence>
<reference evidence="2 3" key="1">
    <citation type="journal article" date="2022" name="Allergy">
        <title>Genome assembly and annotation of Periplaneta americana reveal a comprehensive cockroach allergen profile.</title>
        <authorList>
            <person name="Wang L."/>
            <person name="Xiong Q."/>
            <person name="Saelim N."/>
            <person name="Wang L."/>
            <person name="Nong W."/>
            <person name="Wan A.T."/>
            <person name="Shi M."/>
            <person name="Liu X."/>
            <person name="Cao Q."/>
            <person name="Hui J.H.L."/>
            <person name="Sookrung N."/>
            <person name="Leung T.F."/>
            <person name="Tungtrongchitr A."/>
            <person name="Tsui S.K.W."/>
        </authorList>
    </citation>
    <scope>NUCLEOTIDE SEQUENCE [LARGE SCALE GENOMIC DNA]</scope>
    <source>
        <strain evidence="2">PWHHKU_190912</strain>
    </source>
</reference>